<evidence type="ECO:0000256" key="3">
    <source>
        <dbReference type="ARBA" id="ARBA00022475"/>
    </source>
</evidence>
<evidence type="ECO:0000256" key="6">
    <source>
        <dbReference type="ARBA" id="ARBA00023065"/>
    </source>
</evidence>
<sequence>MIMMIRQKLMSLQTVEGSSAGHGARAHLVQSEPDLSYKAKCRCPVQITDNMVEHMNAVCGAAFNLRISGIDPATRGLGVSLFDIPFSELSPVSADDLKDKEFMPGVSNETQDETPAVNVKTPTQKESSEFFRLKQEKTDKAWHFIHVKTPFVLFLFAICLTIPYLVWTLMSGIVGGVDVDNTLLSAKTAGQLDHDSRRRLWNELAHAAGESLSVCSWMVSAHYLLLKLLVCAAVLAELFVAHTSQSGGGGARTRHKRVPAGFMASSLSSVPPTSLLAKTSRENMEQTLAIKLLHSNLFSTNPHIAAVPILMAL</sequence>
<evidence type="ECO:0000256" key="2">
    <source>
        <dbReference type="ARBA" id="ARBA00022448"/>
    </source>
</evidence>
<keyword evidence="7 9" id="KW-0472">Membrane</keyword>
<dbReference type="EMBL" id="BLXT01000045">
    <property type="protein sequence ID" value="GFN73870.1"/>
    <property type="molecule type" value="Genomic_DNA"/>
</dbReference>
<evidence type="ECO:0000256" key="7">
    <source>
        <dbReference type="ARBA" id="ARBA00023136"/>
    </source>
</evidence>
<keyword evidence="4 9" id="KW-0812">Transmembrane</keyword>
<keyword evidence="6" id="KW-0406">Ion transport</keyword>
<evidence type="ECO:0000313" key="11">
    <source>
        <dbReference type="Proteomes" id="UP000735302"/>
    </source>
</evidence>
<evidence type="ECO:0000256" key="4">
    <source>
        <dbReference type="ARBA" id="ARBA00022692"/>
    </source>
</evidence>
<dbReference type="InterPro" id="IPR000990">
    <property type="entry name" value="Innexin"/>
</dbReference>
<keyword evidence="11" id="KW-1185">Reference proteome</keyword>
<evidence type="ECO:0000313" key="10">
    <source>
        <dbReference type="EMBL" id="GFN73870.1"/>
    </source>
</evidence>
<evidence type="ECO:0000256" key="8">
    <source>
        <dbReference type="ARBA" id="ARBA00023303"/>
    </source>
</evidence>
<dbReference type="Proteomes" id="UP000735302">
    <property type="component" value="Unassembled WGS sequence"/>
</dbReference>
<comment type="caution">
    <text evidence="10">The sequence shown here is derived from an EMBL/GenBank/DDBJ whole genome shotgun (WGS) entry which is preliminary data.</text>
</comment>
<name>A0AAV3XV19_9GAST</name>
<comment type="subcellular location">
    <subcellularLocation>
        <location evidence="1">Cell membrane</location>
        <topology evidence="1">Multi-pass membrane protein</topology>
    </subcellularLocation>
</comment>
<feature type="transmembrane region" description="Helical" evidence="9">
    <location>
        <begin position="221"/>
        <end position="240"/>
    </location>
</feature>
<gene>
    <name evidence="10" type="ORF">PoB_000037600</name>
</gene>
<evidence type="ECO:0000256" key="5">
    <source>
        <dbReference type="ARBA" id="ARBA00022989"/>
    </source>
</evidence>
<evidence type="ECO:0000256" key="9">
    <source>
        <dbReference type="SAM" id="Phobius"/>
    </source>
</evidence>
<keyword evidence="2" id="KW-0813">Transport</keyword>
<dbReference type="Pfam" id="PF00876">
    <property type="entry name" value="Innexin"/>
    <property type="match status" value="1"/>
</dbReference>
<protein>
    <submittedName>
        <fullName evidence="10">Pannexin 10</fullName>
    </submittedName>
</protein>
<dbReference type="AlphaFoldDB" id="A0AAV3XV19"/>
<proteinExistence type="predicted"/>
<keyword evidence="5 9" id="KW-1133">Transmembrane helix</keyword>
<evidence type="ECO:0000256" key="1">
    <source>
        <dbReference type="ARBA" id="ARBA00004651"/>
    </source>
</evidence>
<reference evidence="10 11" key="1">
    <citation type="journal article" date="2021" name="Elife">
        <title>Chloroplast acquisition without the gene transfer in kleptoplastic sea slugs, Plakobranchus ocellatus.</title>
        <authorList>
            <person name="Maeda T."/>
            <person name="Takahashi S."/>
            <person name="Yoshida T."/>
            <person name="Shimamura S."/>
            <person name="Takaki Y."/>
            <person name="Nagai Y."/>
            <person name="Toyoda A."/>
            <person name="Suzuki Y."/>
            <person name="Arimoto A."/>
            <person name="Ishii H."/>
            <person name="Satoh N."/>
            <person name="Nishiyama T."/>
            <person name="Hasebe M."/>
            <person name="Maruyama T."/>
            <person name="Minagawa J."/>
            <person name="Obokata J."/>
            <person name="Shigenobu S."/>
        </authorList>
    </citation>
    <scope>NUCLEOTIDE SEQUENCE [LARGE SCALE GENOMIC DNA]</scope>
</reference>
<accession>A0AAV3XV19</accession>
<feature type="transmembrane region" description="Helical" evidence="9">
    <location>
        <begin position="151"/>
        <end position="174"/>
    </location>
</feature>
<keyword evidence="3" id="KW-1003">Cell membrane</keyword>
<keyword evidence="8" id="KW-0407">Ion channel</keyword>
<organism evidence="10 11">
    <name type="scientific">Plakobranchus ocellatus</name>
    <dbReference type="NCBI Taxonomy" id="259542"/>
    <lineage>
        <taxon>Eukaryota</taxon>
        <taxon>Metazoa</taxon>
        <taxon>Spiralia</taxon>
        <taxon>Lophotrochozoa</taxon>
        <taxon>Mollusca</taxon>
        <taxon>Gastropoda</taxon>
        <taxon>Heterobranchia</taxon>
        <taxon>Euthyneura</taxon>
        <taxon>Panpulmonata</taxon>
        <taxon>Sacoglossa</taxon>
        <taxon>Placobranchoidea</taxon>
        <taxon>Plakobranchidae</taxon>
        <taxon>Plakobranchus</taxon>
    </lineage>
</organism>
<dbReference type="GO" id="GO:0034220">
    <property type="term" value="P:monoatomic ion transmembrane transport"/>
    <property type="evidence" value="ECO:0007669"/>
    <property type="project" value="UniProtKB-KW"/>
</dbReference>
<dbReference type="GO" id="GO:0005886">
    <property type="term" value="C:plasma membrane"/>
    <property type="evidence" value="ECO:0007669"/>
    <property type="project" value="UniProtKB-SubCell"/>
</dbReference>